<dbReference type="InterPro" id="IPR050490">
    <property type="entry name" value="Bact_solute-bd_prot1"/>
</dbReference>
<keyword evidence="4" id="KW-0614">Plasmid</keyword>
<gene>
    <name evidence="4" type="ORF">FFM53_035505</name>
</gene>
<dbReference type="Gene3D" id="3.40.190.10">
    <property type="entry name" value="Periplasmic binding protein-like II"/>
    <property type="match status" value="2"/>
</dbReference>
<dbReference type="PANTHER" id="PTHR43649:SF12">
    <property type="entry name" value="DIACETYLCHITOBIOSE BINDING PROTEIN DASA"/>
    <property type="match status" value="1"/>
</dbReference>
<dbReference type="RefSeq" id="WP_138390077.1">
    <property type="nucleotide sequence ID" value="NZ_CP054026.1"/>
</dbReference>
<evidence type="ECO:0000256" key="3">
    <source>
        <dbReference type="ARBA" id="ARBA00022764"/>
    </source>
</evidence>
<evidence type="ECO:0000256" key="1">
    <source>
        <dbReference type="ARBA" id="ARBA00004418"/>
    </source>
</evidence>
<reference evidence="4 5" key="1">
    <citation type="submission" date="2020-05" db="EMBL/GenBank/DDBJ databases">
        <title>Genome sequences of pea root nodulating Rhizobium spp.</title>
        <authorList>
            <person name="Rahi P."/>
        </authorList>
    </citation>
    <scope>NUCLEOTIDE SEQUENCE [LARGE SCALE GENOMIC DNA]</scope>
    <source>
        <strain evidence="5">JKLM 12A2</strain>
        <plasmid evidence="4 5">pPR12A205</plasmid>
    </source>
</reference>
<dbReference type="Proteomes" id="UP000305673">
    <property type="component" value="Plasmid pPR12A205"/>
</dbReference>
<dbReference type="EMBL" id="CP054026">
    <property type="protein sequence ID" value="QKK21702.1"/>
    <property type="molecule type" value="Genomic_DNA"/>
</dbReference>
<accession>A0ABX6PSR6</accession>
<protein>
    <submittedName>
        <fullName evidence="4">Extracellular solute-binding protein</fullName>
    </submittedName>
</protein>
<dbReference type="SUPFAM" id="SSF53850">
    <property type="entry name" value="Periplasmic binding protein-like II"/>
    <property type="match status" value="1"/>
</dbReference>
<keyword evidence="5" id="KW-1185">Reference proteome</keyword>
<dbReference type="Pfam" id="PF01547">
    <property type="entry name" value="SBP_bac_1"/>
    <property type="match status" value="1"/>
</dbReference>
<proteinExistence type="inferred from homology"/>
<dbReference type="PANTHER" id="PTHR43649">
    <property type="entry name" value="ARABINOSE-BINDING PROTEIN-RELATED"/>
    <property type="match status" value="1"/>
</dbReference>
<organism evidence="4 5">
    <name type="scientific">Rhizobium indicum</name>
    <dbReference type="NCBI Taxonomy" id="2583231"/>
    <lineage>
        <taxon>Bacteria</taxon>
        <taxon>Pseudomonadati</taxon>
        <taxon>Pseudomonadota</taxon>
        <taxon>Alphaproteobacteria</taxon>
        <taxon>Hyphomicrobiales</taxon>
        <taxon>Rhizobiaceae</taxon>
        <taxon>Rhizobium/Agrobacterium group</taxon>
        <taxon>Rhizobium</taxon>
    </lineage>
</organism>
<keyword evidence="3" id="KW-0574">Periplasm</keyword>
<evidence type="ECO:0000313" key="4">
    <source>
        <dbReference type="EMBL" id="QKK21702.1"/>
    </source>
</evidence>
<evidence type="ECO:0000313" key="5">
    <source>
        <dbReference type="Proteomes" id="UP000305673"/>
    </source>
</evidence>
<name>A0ABX6PSR6_9HYPH</name>
<comment type="similarity">
    <text evidence="2">Belongs to the bacterial solute-binding protein 1 family.</text>
</comment>
<dbReference type="InterPro" id="IPR006059">
    <property type="entry name" value="SBP"/>
</dbReference>
<geneLocation type="plasmid" evidence="4 5">
    <name>pPR12A205</name>
</geneLocation>
<evidence type="ECO:0000256" key="2">
    <source>
        <dbReference type="ARBA" id="ARBA00008520"/>
    </source>
</evidence>
<comment type="subcellular location">
    <subcellularLocation>
        <location evidence="1">Periplasm</location>
    </subcellularLocation>
</comment>
<sequence>MGIGAAVLLDAAEHRTKFMNWDPAASRYGLVSGRRNRLPRGITRRLERRNLMNCTMNSLARSASSLLLATAISLATTAIAHADVTLTAMFPFTKVDPDYARLQETYERFHAANPDITINFDYLDHDAYHNKMQALAISGNLPDILTLWPGKRTGYLTGRGYAKDLRDLIKRDGVDKLLRPVSTQAQAATGEVYEIGVPFVNFTNVVYVNRRLLNEVKLDYPKTLGEMIGQSKAIRAAGYRPAVFGDQSSWVLQSCLLSVMVGRMGTPEWFANVLKGADGAAFTDAPFVGALKKIREMVDAGFIDPSEPSTTREQALSAFVSGRSVYFIGGIWEVVNLTSALPPEMKADVEIRSLPEIEGAALANSDSSSGQPSTGFGMSAKLDDEKSEAAWKWIKFNLDPSNKDIDVKYGMLPIYAQDVGVGDMLSDPLAKKSYAFSSSIVHVLPVLDDRLDAEGVMQVVNAGLQELVLGSVTPEELAAKYEAWVAANDSNRKTK</sequence>